<dbReference type="SUPFAM" id="SSF48264">
    <property type="entry name" value="Cytochrome P450"/>
    <property type="match status" value="1"/>
</dbReference>
<dbReference type="InterPro" id="IPR017972">
    <property type="entry name" value="Cyt_P450_CS"/>
</dbReference>
<dbReference type="GO" id="GO:0016125">
    <property type="term" value="P:sterol metabolic process"/>
    <property type="evidence" value="ECO:0007669"/>
    <property type="project" value="TreeGrafter"/>
</dbReference>
<gene>
    <name evidence="12" type="ORF">RIF29_08025</name>
</gene>
<keyword evidence="4 10" id="KW-0812">Transmembrane</keyword>
<evidence type="ECO:0000313" key="12">
    <source>
        <dbReference type="EMBL" id="KAK7292248.1"/>
    </source>
</evidence>
<keyword evidence="9" id="KW-0560">Oxidoreductase</keyword>
<evidence type="ECO:0000256" key="1">
    <source>
        <dbReference type="ARBA" id="ARBA00004123"/>
    </source>
</evidence>
<evidence type="ECO:0000256" key="4">
    <source>
        <dbReference type="ARBA" id="ARBA00022692"/>
    </source>
</evidence>
<evidence type="ECO:0000256" key="10">
    <source>
        <dbReference type="SAM" id="Phobius"/>
    </source>
</evidence>
<dbReference type="GO" id="GO:0005634">
    <property type="term" value="C:nucleus"/>
    <property type="evidence" value="ECO:0007669"/>
    <property type="project" value="UniProtKB-SubCell"/>
</dbReference>
<dbReference type="GO" id="GO:0005506">
    <property type="term" value="F:iron ion binding"/>
    <property type="evidence" value="ECO:0007669"/>
    <property type="project" value="InterPro"/>
</dbReference>
<accession>A0AAN9PB38</accession>
<dbReference type="PROSITE" id="PS00086">
    <property type="entry name" value="CYTOCHROME_P450"/>
    <property type="match status" value="1"/>
</dbReference>
<evidence type="ECO:0000256" key="7">
    <source>
        <dbReference type="ARBA" id="ARBA00023004"/>
    </source>
</evidence>
<dbReference type="GO" id="GO:0016020">
    <property type="term" value="C:membrane"/>
    <property type="evidence" value="ECO:0007669"/>
    <property type="project" value="UniProtKB-SubCell"/>
</dbReference>
<keyword evidence="9" id="KW-0349">Heme</keyword>
<evidence type="ECO:0000256" key="9">
    <source>
        <dbReference type="RuleBase" id="RU000461"/>
    </source>
</evidence>
<feature type="transmembrane region" description="Helical" evidence="10">
    <location>
        <begin position="47"/>
        <end position="67"/>
    </location>
</feature>
<dbReference type="GO" id="GO:0016132">
    <property type="term" value="P:brassinosteroid biosynthetic process"/>
    <property type="evidence" value="ECO:0007669"/>
    <property type="project" value="TreeGrafter"/>
</dbReference>
<evidence type="ECO:0000256" key="2">
    <source>
        <dbReference type="ARBA" id="ARBA00004167"/>
    </source>
</evidence>
<protein>
    <recommendedName>
        <fullName evidence="11">HTH myb-type domain-containing protein</fullName>
    </recommendedName>
</protein>
<comment type="caution">
    <text evidence="12">The sequence shown here is derived from an EMBL/GenBank/DDBJ whole genome shotgun (WGS) entry which is preliminary data.</text>
</comment>
<dbReference type="Proteomes" id="UP001372338">
    <property type="component" value="Unassembled WGS sequence"/>
</dbReference>
<dbReference type="InterPro" id="IPR001128">
    <property type="entry name" value="Cyt_P450"/>
</dbReference>
<evidence type="ECO:0000259" key="11">
    <source>
        <dbReference type="PROSITE" id="PS51294"/>
    </source>
</evidence>
<dbReference type="PANTHER" id="PTHR24286">
    <property type="entry name" value="CYTOCHROME P450 26"/>
    <property type="match status" value="1"/>
</dbReference>
<name>A0AAN9PB38_CROPI</name>
<comment type="similarity">
    <text evidence="3 9">Belongs to the cytochrome P450 family.</text>
</comment>
<dbReference type="EMBL" id="JAYWIO010000001">
    <property type="protein sequence ID" value="KAK7292248.1"/>
    <property type="molecule type" value="Genomic_DNA"/>
</dbReference>
<sequence length="597" mass="68206">MGVEIECVWLGIVLGGLPMVGWVLWWWNEWWYAVPLKARGGGTNCKLPPGHMGFPFLGEMITFLWYFKFLRRPDDFINAKRRKLKWTNYLRPNIKRVNFTREEEDTIIQLHDKLGNRSRVLVLTLQGMQTKFEGAEMIVAVKMVIICAPDSELRKKSFAVLKGGWRTYVTNAINNPDALRRLAHLVQPRIVEALQSWALKGQITARLETKKVTFENIGKLFASFEPGPLLQEMDKFFEGLLLGVRAYPFNFPGSAFHHALQCRKKLEAIFQIELEKKKNKNELETVDLTDGLMQMKDEEGNRLSDREVIDNIASLVVAGYESTSTASMWAIYYLSKFPKVLVKLREENMAMKKTKTGDFLTSEDVSKLRYTNKVVEETIRMANIAAFIFRRIINETDYKGFKFPKGWKEPAKPGTYQVFGGGSRICAGNMLARMQIALLFHHLSVGYKWELISPETDMVYLPHPTPIDGVEVSFSKFRKGETQGTGHTTEEVYQNATHKSIASAERFGHTIVHHNDTKPPIVSLTAPSSHNGTFSGWTAFPQFKHQRLKSWYHFCVVGFSVYFVITLPNPTLPTRIITFLFHSLTLSHKGCECSACI</sequence>
<dbReference type="PANTHER" id="PTHR24286:SF12">
    <property type="entry name" value="CYTOCHROME P450 FAMILY PROTEIN, EXPRESSED"/>
    <property type="match status" value="1"/>
</dbReference>
<evidence type="ECO:0000256" key="3">
    <source>
        <dbReference type="ARBA" id="ARBA00010617"/>
    </source>
</evidence>
<dbReference type="InterPro" id="IPR002401">
    <property type="entry name" value="Cyt_P450_E_grp-I"/>
</dbReference>
<feature type="domain" description="HTH myb-type" evidence="11">
    <location>
        <begin position="91"/>
        <end position="117"/>
    </location>
</feature>
<keyword evidence="13" id="KW-1185">Reference proteome</keyword>
<dbReference type="GO" id="GO:0004497">
    <property type="term" value="F:monooxygenase activity"/>
    <property type="evidence" value="ECO:0007669"/>
    <property type="project" value="UniProtKB-KW"/>
</dbReference>
<dbReference type="PRINTS" id="PR00463">
    <property type="entry name" value="EP450I"/>
</dbReference>
<dbReference type="InterPro" id="IPR036396">
    <property type="entry name" value="Cyt_P450_sf"/>
</dbReference>
<feature type="transmembrane region" description="Helical" evidence="10">
    <location>
        <begin position="7"/>
        <end position="27"/>
    </location>
</feature>
<dbReference type="InterPro" id="IPR017930">
    <property type="entry name" value="Myb_dom"/>
</dbReference>
<feature type="transmembrane region" description="Helical" evidence="10">
    <location>
        <begin position="551"/>
        <end position="568"/>
    </location>
</feature>
<proteinExistence type="inferred from homology"/>
<evidence type="ECO:0000256" key="5">
    <source>
        <dbReference type="ARBA" id="ARBA00022723"/>
    </source>
</evidence>
<keyword evidence="5 9" id="KW-0479">Metal-binding</keyword>
<dbReference type="Pfam" id="PF00067">
    <property type="entry name" value="p450"/>
    <property type="match status" value="1"/>
</dbReference>
<keyword evidence="10" id="KW-0472">Membrane</keyword>
<dbReference type="GO" id="GO:0010268">
    <property type="term" value="P:brassinosteroid homeostasis"/>
    <property type="evidence" value="ECO:0007669"/>
    <property type="project" value="TreeGrafter"/>
</dbReference>
<dbReference type="PRINTS" id="PR00385">
    <property type="entry name" value="P450"/>
</dbReference>
<evidence type="ECO:0000256" key="6">
    <source>
        <dbReference type="ARBA" id="ARBA00022989"/>
    </source>
</evidence>
<dbReference type="GO" id="GO:0016705">
    <property type="term" value="F:oxidoreductase activity, acting on paired donors, with incorporation or reduction of molecular oxygen"/>
    <property type="evidence" value="ECO:0007669"/>
    <property type="project" value="InterPro"/>
</dbReference>
<dbReference type="PROSITE" id="PS51294">
    <property type="entry name" value="HTH_MYB"/>
    <property type="match status" value="1"/>
</dbReference>
<keyword evidence="6 10" id="KW-1133">Transmembrane helix</keyword>
<dbReference type="AlphaFoldDB" id="A0AAN9PB38"/>
<keyword evidence="7 9" id="KW-0408">Iron</keyword>
<dbReference type="GO" id="GO:0020037">
    <property type="term" value="F:heme binding"/>
    <property type="evidence" value="ECO:0007669"/>
    <property type="project" value="InterPro"/>
</dbReference>
<organism evidence="12 13">
    <name type="scientific">Crotalaria pallida</name>
    <name type="common">Smooth rattlebox</name>
    <name type="synonym">Crotalaria striata</name>
    <dbReference type="NCBI Taxonomy" id="3830"/>
    <lineage>
        <taxon>Eukaryota</taxon>
        <taxon>Viridiplantae</taxon>
        <taxon>Streptophyta</taxon>
        <taxon>Embryophyta</taxon>
        <taxon>Tracheophyta</taxon>
        <taxon>Spermatophyta</taxon>
        <taxon>Magnoliopsida</taxon>
        <taxon>eudicotyledons</taxon>
        <taxon>Gunneridae</taxon>
        <taxon>Pentapetalae</taxon>
        <taxon>rosids</taxon>
        <taxon>fabids</taxon>
        <taxon>Fabales</taxon>
        <taxon>Fabaceae</taxon>
        <taxon>Papilionoideae</taxon>
        <taxon>50 kb inversion clade</taxon>
        <taxon>genistoids sensu lato</taxon>
        <taxon>core genistoids</taxon>
        <taxon>Crotalarieae</taxon>
        <taxon>Crotalaria</taxon>
    </lineage>
</organism>
<evidence type="ECO:0000313" key="13">
    <source>
        <dbReference type="Proteomes" id="UP001372338"/>
    </source>
</evidence>
<keyword evidence="9" id="KW-0503">Monooxygenase</keyword>
<comment type="subcellular location">
    <subcellularLocation>
        <location evidence="2">Membrane</location>
        <topology evidence="2">Single-pass membrane protein</topology>
    </subcellularLocation>
    <subcellularLocation>
        <location evidence="1">Nucleus</location>
    </subcellularLocation>
</comment>
<dbReference type="Gene3D" id="1.10.630.10">
    <property type="entry name" value="Cytochrome P450"/>
    <property type="match status" value="2"/>
</dbReference>
<reference evidence="12 13" key="1">
    <citation type="submission" date="2024-01" db="EMBL/GenBank/DDBJ databases">
        <title>The genomes of 5 underutilized Papilionoideae crops provide insights into root nodulation and disease resistanc.</title>
        <authorList>
            <person name="Yuan L."/>
        </authorList>
    </citation>
    <scope>NUCLEOTIDE SEQUENCE [LARGE SCALE GENOMIC DNA]</scope>
    <source>
        <strain evidence="12">ZHUSHIDOU_FW_LH</strain>
        <tissue evidence="12">Leaf</tissue>
    </source>
</reference>
<keyword evidence="8" id="KW-0539">Nucleus</keyword>
<evidence type="ECO:0000256" key="8">
    <source>
        <dbReference type="ARBA" id="ARBA00023242"/>
    </source>
</evidence>